<organism evidence="1 2">
    <name type="scientific">Acer negundo</name>
    <name type="common">Box elder</name>
    <dbReference type="NCBI Taxonomy" id="4023"/>
    <lineage>
        <taxon>Eukaryota</taxon>
        <taxon>Viridiplantae</taxon>
        <taxon>Streptophyta</taxon>
        <taxon>Embryophyta</taxon>
        <taxon>Tracheophyta</taxon>
        <taxon>Spermatophyta</taxon>
        <taxon>Magnoliopsida</taxon>
        <taxon>eudicotyledons</taxon>
        <taxon>Gunneridae</taxon>
        <taxon>Pentapetalae</taxon>
        <taxon>rosids</taxon>
        <taxon>malvids</taxon>
        <taxon>Sapindales</taxon>
        <taxon>Sapindaceae</taxon>
        <taxon>Hippocastanoideae</taxon>
        <taxon>Acereae</taxon>
        <taxon>Acer</taxon>
    </lineage>
</organism>
<dbReference type="Proteomes" id="UP001064489">
    <property type="component" value="Chromosome 9"/>
</dbReference>
<keyword evidence="2" id="KW-1185">Reference proteome</keyword>
<sequence length="93" mass="10991">MGLLQKKGPETQLNLRQLELTFVLTDKNLCKILTIRFKHITSAESSYILVFYDKNTTILEPLVGSRVLYEFPLFSSLFHFHRLLSRIIRYSWV</sequence>
<reference evidence="1" key="1">
    <citation type="journal article" date="2022" name="Plant J.">
        <title>Strategies of tolerance reflected in two North American maple genomes.</title>
        <authorList>
            <person name="McEvoy S.L."/>
            <person name="Sezen U.U."/>
            <person name="Trouern-Trend A."/>
            <person name="McMahon S.M."/>
            <person name="Schaberg P.G."/>
            <person name="Yang J."/>
            <person name="Wegrzyn J.L."/>
            <person name="Swenson N.G."/>
        </authorList>
    </citation>
    <scope>NUCLEOTIDE SEQUENCE</scope>
    <source>
        <strain evidence="1">91603</strain>
    </source>
</reference>
<evidence type="ECO:0000313" key="2">
    <source>
        <dbReference type="Proteomes" id="UP001064489"/>
    </source>
</evidence>
<gene>
    <name evidence="1" type="ORF">LWI28_015653</name>
</gene>
<name>A0AAD5P667_ACENE</name>
<dbReference type="AlphaFoldDB" id="A0AAD5P667"/>
<comment type="caution">
    <text evidence="1">The sequence shown here is derived from an EMBL/GenBank/DDBJ whole genome shotgun (WGS) entry which is preliminary data.</text>
</comment>
<protein>
    <submittedName>
        <fullName evidence="1">Uncharacterized protein</fullName>
    </submittedName>
</protein>
<reference evidence="1" key="2">
    <citation type="submission" date="2023-02" db="EMBL/GenBank/DDBJ databases">
        <authorList>
            <person name="Swenson N.G."/>
            <person name="Wegrzyn J.L."/>
            <person name="Mcevoy S.L."/>
        </authorList>
    </citation>
    <scope>NUCLEOTIDE SEQUENCE</scope>
    <source>
        <strain evidence="1">91603</strain>
        <tissue evidence="1">Leaf</tissue>
    </source>
</reference>
<dbReference type="EMBL" id="JAJSOW010000001">
    <property type="protein sequence ID" value="KAI9200952.1"/>
    <property type="molecule type" value="Genomic_DNA"/>
</dbReference>
<proteinExistence type="predicted"/>
<accession>A0AAD5P667</accession>
<evidence type="ECO:0000313" key="1">
    <source>
        <dbReference type="EMBL" id="KAI9200952.1"/>
    </source>
</evidence>